<dbReference type="OMA" id="NRYFIAN"/>
<protein>
    <submittedName>
        <fullName evidence="1">Uncharacterized protein</fullName>
    </submittedName>
</protein>
<gene>
    <name evidence="1" type="ORF">C5167_014385</name>
</gene>
<accession>A0A4Y7J715</accession>
<evidence type="ECO:0000313" key="1">
    <source>
        <dbReference type="EMBL" id="RZC55519.1"/>
    </source>
</evidence>
<name>A0A4Y7J715_PAPSO</name>
<reference evidence="1 2" key="1">
    <citation type="journal article" date="2018" name="Science">
        <title>The opium poppy genome and morphinan production.</title>
        <authorList>
            <person name="Guo L."/>
            <person name="Winzer T."/>
            <person name="Yang X."/>
            <person name="Li Y."/>
            <person name="Ning Z."/>
            <person name="He Z."/>
            <person name="Teodor R."/>
            <person name="Lu Y."/>
            <person name="Bowser T.A."/>
            <person name="Graham I.A."/>
            <person name="Ye K."/>
        </authorList>
    </citation>
    <scope>NUCLEOTIDE SEQUENCE [LARGE SCALE GENOMIC DNA]</scope>
    <source>
        <strain evidence="2">cv. HN1</strain>
        <tissue evidence="1">Leaves</tissue>
    </source>
</reference>
<sequence>MADLRNYKTSLIVSACLLLLLLSMYLCPYNNNRYFIANTDLFSIPPLSASSSSTIGEDNGILTQKKLTSLGRIEDDLARARAAIRTAARTRNYTSNKVQGFVPRGPIFRNPYAFHQLRFLS</sequence>
<proteinExistence type="predicted"/>
<dbReference type="AlphaFoldDB" id="A0A4Y7J715"/>
<dbReference type="Proteomes" id="UP000316621">
    <property type="component" value="Chromosome 3"/>
</dbReference>
<evidence type="ECO:0000313" key="2">
    <source>
        <dbReference type="Proteomes" id="UP000316621"/>
    </source>
</evidence>
<dbReference type="Gramene" id="RZC55519">
    <property type="protein sequence ID" value="RZC55519"/>
    <property type="gene ID" value="C5167_014385"/>
</dbReference>
<organism evidence="1 2">
    <name type="scientific">Papaver somniferum</name>
    <name type="common">Opium poppy</name>
    <dbReference type="NCBI Taxonomy" id="3469"/>
    <lineage>
        <taxon>Eukaryota</taxon>
        <taxon>Viridiplantae</taxon>
        <taxon>Streptophyta</taxon>
        <taxon>Embryophyta</taxon>
        <taxon>Tracheophyta</taxon>
        <taxon>Spermatophyta</taxon>
        <taxon>Magnoliopsida</taxon>
        <taxon>Ranunculales</taxon>
        <taxon>Papaveraceae</taxon>
        <taxon>Papaveroideae</taxon>
        <taxon>Papaver</taxon>
    </lineage>
</organism>
<dbReference type="EMBL" id="CM010717">
    <property type="protein sequence ID" value="RZC55519.1"/>
    <property type="molecule type" value="Genomic_DNA"/>
</dbReference>
<keyword evidence="2" id="KW-1185">Reference proteome</keyword>